<proteinExistence type="predicted"/>
<name>A0ABP7ZR04_9SPHI</name>
<reference evidence="2" key="1">
    <citation type="journal article" date="2019" name="Int. J. Syst. Evol. Microbiol.">
        <title>The Global Catalogue of Microorganisms (GCM) 10K type strain sequencing project: providing services to taxonomists for standard genome sequencing and annotation.</title>
        <authorList>
            <consortium name="The Broad Institute Genomics Platform"/>
            <consortium name="The Broad Institute Genome Sequencing Center for Infectious Disease"/>
            <person name="Wu L."/>
            <person name="Ma J."/>
        </authorList>
    </citation>
    <scope>NUCLEOTIDE SEQUENCE [LARGE SCALE GENOMIC DNA]</scope>
    <source>
        <strain evidence="2">JCM 16722</strain>
    </source>
</reference>
<evidence type="ECO:0000313" key="2">
    <source>
        <dbReference type="Proteomes" id="UP001500167"/>
    </source>
</evidence>
<gene>
    <name evidence="1" type="ORF">GCM10022218_01940</name>
</gene>
<dbReference type="Proteomes" id="UP001500167">
    <property type="component" value="Unassembled WGS sequence"/>
</dbReference>
<keyword evidence="2" id="KW-1185">Reference proteome</keyword>
<dbReference type="EMBL" id="BAAAZK010000002">
    <property type="protein sequence ID" value="GAA4167884.1"/>
    <property type="molecule type" value="Genomic_DNA"/>
</dbReference>
<evidence type="ECO:0000313" key="1">
    <source>
        <dbReference type="EMBL" id="GAA4167884.1"/>
    </source>
</evidence>
<protein>
    <recommendedName>
        <fullName evidence="3">Lipoprotein</fullName>
    </recommendedName>
</protein>
<evidence type="ECO:0008006" key="3">
    <source>
        <dbReference type="Google" id="ProtNLM"/>
    </source>
</evidence>
<organism evidence="1 2">
    <name type="scientific">Sphingobacterium ginsenosidimutans</name>
    <dbReference type="NCBI Taxonomy" id="687845"/>
    <lineage>
        <taxon>Bacteria</taxon>
        <taxon>Pseudomonadati</taxon>
        <taxon>Bacteroidota</taxon>
        <taxon>Sphingobacteriia</taxon>
        <taxon>Sphingobacteriales</taxon>
        <taxon>Sphingobacteriaceae</taxon>
        <taxon>Sphingobacterium</taxon>
    </lineage>
</organism>
<accession>A0ABP7ZR04</accession>
<comment type="caution">
    <text evidence="1">The sequence shown here is derived from an EMBL/GenBank/DDBJ whole genome shotgun (WGS) entry which is preliminary data.</text>
</comment>
<sequence>MTAPSDNKTIYFVFFGMRVLNTNKSSIKVAFWVIFILFGCKSETKLQQSTARILHKVPANGTYLRNPDSSFLVAVVQESNAIYLYKIGLMDSVHIVKFFGQKSNDTIFMDWRDHQKDPYNPKISYIGGQAYPMWTIARKNKESPKNDIKGYFSMGEMMKDAGLGPKVEQISNEDFSMILSRQLENKVVDFNKNQIVFDTKHLKGQKYSCNMSIKYKDLDYVFDNPYGTINLFYHLTISQNGQVVKSDIDDMKNANQNMELLKAVADNLIGEKTQIYTILNLPVSTCIPCAVRIRFD</sequence>